<keyword evidence="2" id="KW-1185">Reference proteome</keyword>
<gene>
    <name evidence="1" type="ORF">JI751_00005</name>
</gene>
<evidence type="ECO:0000313" key="1">
    <source>
        <dbReference type="EMBL" id="MBL0745979.1"/>
    </source>
</evidence>
<organism evidence="1 2">
    <name type="scientific">Nocardioides baculatus</name>
    <dbReference type="NCBI Taxonomy" id="2801337"/>
    <lineage>
        <taxon>Bacteria</taxon>
        <taxon>Bacillati</taxon>
        <taxon>Actinomycetota</taxon>
        <taxon>Actinomycetes</taxon>
        <taxon>Propionibacteriales</taxon>
        <taxon>Nocardioidaceae</taxon>
        <taxon>Nocardioides</taxon>
    </lineage>
</organism>
<evidence type="ECO:0000313" key="2">
    <source>
        <dbReference type="Proteomes" id="UP000636918"/>
    </source>
</evidence>
<sequence>MTTLILIGYWKSEQQPQLPDPRRFVDPSWDRDERDLVAGYLRGGLPVVHMMGHSPCRMCSSQQNGVSELTNGGYLWPEGFAHYVADHEVRLPDEFVQHAIGRFADLEQAAGRASNGAVDAWLATVE</sequence>
<proteinExistence type="predicted"/>
<name>A0ABS1L2N8_9ACTN</name>
<dbReference type="RefSeq" id="WP_201932001.1">
    <property type="nucleotide sequence ID" value="NZ_JAERSG010000001.1"/>
</dbReference>
<dbReference type="EMBL" id="JAERSG010000001">
    <property type="protein sequence ID" value="MBL0745979.1"/>
    <property type="molecule type" value="Genomic_DNA"/>
</dbReference>
<comment type="caution">
    <text evidence="1">The sequence shown here is derived from an EMBL/GenBank/DDBJ whole genome shotgun (WGS) entry which is preliminary data.</text>
</comment>
<reference evidence="1 2" key="1">
    <citation type="submission" date="2021-01" db="EMBL/GenBank/DDBJ databases">
        <title>Genome seq and assembly of Nocardiodes sp. G10.</title>
        <authorList>
            <person name="Chhetri G."/>
        </authorList>
    </citation>
    <scope>NUCLEOTIDE SEQUENCE [LARGE SCALE GENOMIC DNA]</scope>
    <source>
        <strain evidence="1 2">G10</strain>
    </source>
</reference>
<accession>A0ABS1L2N8</accession>
<dbReference type="Proteomes" id="UP000636918">
    <property type="component" value="Unassembled WGS sequence"/>
</dbReference>
<protein>
    <submittedName>
        <fullName evidence="1">Uncharacterized protein</fullName>
    </submittedName>
</protein>